<reference evidence="1" key="1">
    <citation type="submission" date="2022-03" db="EMBL/GenBank/DDBJ databases">
        <title>A functionally conserved STORR gene fusion in Papaver species that diverged 16.8 million years ago.</title>
        <authorList>
            <person name="Catania T."/>
        </authorList>
    </citation>
    <scope>NUCLEOTIDE SEQUENCE</scope>
    <source>
        <strain evidence="1">S-191538</strain>
    </source>
</reference>
<evidence type="ECO:0000313" key="2">
    <source>
        <dbReference type="Proteomes" id="UP001177140"/>
    </source>
</evidence>
<feature type="non-terminal residue" evidence="1">
    <location>
        <position position="69"/>
    </location>
</feature>
<keyword evidence="2" id="KW-1185">Reference proteome</keyword>
<dbReference type="PANTHER" id="PTHR47491:SF5">
    <property type="entry name" value="CAP-GLY DOMAIN LINKER"/>
    <property type="match status" value="1"/>
</dbReference>
<comment type="caution">
    <text evidence="1">The sequence shown here is derived from an EMBL/GenBank/DDBJ whole genome shotgun (WGS) entry which is preliminary data.</text>
</comment>
<dbReference type="EMBL" id="JAJJMA010158023">
    <property type="protein sequence ID" value="MCL7035540.1"/>
    <property type="molecule type" value="Genomic_DNA"/>
</dbReference>
<accession>A0AA41V5J6</accession>
<dbReference type="Proteomes" id="UP001177140">
    <property type="component" value="Unassembled WGS sequence"/>
</dbReference>
<protein>
    <submittedName>
        <fullName evidence="1">Uncharacterized protein</fullName>
    </submittedName>
</protein>
<dbReference type="PANTHER" id="PTHR47491">
    <property type="entry name" value="CAP-GLY DOMAIN LINKER"/>
    <property type="match status" value="1"/>
</dbReference>
<feature type="non-terminal residue" evidence="1">
    <location>
        <position position="1"/>
    </location>
</feature>
<gene>
    <name evidence="1" type="ORF">MKW94_004584</name>
</gene>
<organism evidence="1 2">
    <name type="scientific">Papaver nudicaule</name>
    <name type="common">Iceland poppy</name>
    <dbReference type="NCBI Taxonomy" id="74823"/>
    <lineage>
        <taxon>Eukaryota</taxon>
        <taxon>Viridiplantae</taxon>
        <taxon>Streptophyta</taxon>
        <taxon>Embryophyta</taxon>
        <taxon>Tracheophyta</taxon>
        <taxon>Spermatophyta</taxon>
        <taxon>Magnoliopsida</taxon>
        <taxon>Ranunculales</taxon>
        <taxon>Papaveraceae</taxon>
        <taxon>Papaveroideae</taxon>
        <taxon>Papaver</taxon>
    </lineage>
</organism>
<dbReference type="AlphaFoldDB" id="A0AA41V5J6"/>
<sequence length="69" mass="7728">DDIGFKLKAEILLTTLLREKLLSKQQEVEQLQAEVATAARGHDILRSEVQGALDSLSRASHKMKDLELK</sequence>
<proteinExistence type="predicted"/>
<evidence type="ECO:0000313" key="1">
    <source>
        <dbReference type="EMBL" id="MCL7035540.1"/>
    </source>
</evidence>
<name>A0AA41V5J6_PAPNU</name>